<accession>A0A168GKT8</accession>
<name>A0A168GKT8_MUCCL</name>
<keyword evidence="2" id="KW-1185">Reference proteome</keyword>
<proteinExistence type="predicted"/>
<gene>
    <name evidence="1" type="ORF">MUCCIDRAFT_115860</name>
</gene>
<dbReference type="EMBL" id="AMYB01000012">
    <property type="protein sequence ID" value="OAC97790.1"/>
    <property type="molecule type" value="Genomic_DNA"/>
</dbReference>
<sequence>MVYINWKESSFIIQIPTLKWYSVQCLIDYLHELRTHILQRGGAHRDLKAPILASTPLPASEKRRFEGYYVSEAVGDYGYKLDEIELNFIKLSNNGCHRLSSISSAELNVLHMIHNMLKDIERKKDIVDQCAFEDRYGLMWKTTLEDKHEHDVMACPNIFCHYYKNTVVYVSFLLGKTVCNKN</sequence>
<dbReference type="OrthoDB" id="2237965at2759"/>
<dbReference type="GO" id="GO:0005198">
    <property type="term" value="F:structural molecule activity"/>
    <property type="evidence" value="ECO:0007669"/>
    <property type="project" value="InterPro"/>
</dbReference>
<comment type="caution">
    <text evidence="1">The sequence shown here is derived from an EMBL/GenBank/DDBJ whole genome shotgun (WGS) entry which is preliminary data.</text>
</comment>
<evidence type="ECO:0000313" key="1">
    <source>
        <dbReference type="EMBL" id="OAC97790.1"/>
    </source>
</evidence>
<reference evidence="1 2" key="1">
    <citation type="submission" date="2015-06" db="EMBL/GenBank/DDBJ databases">
        <title>Expansion of signal transduction pathways in fungi by whole-genome duplication.</title>
        <authorList>
            <consortium name="DOE Joint Genome Institute"/>
            <person name="Corrochano L.M."/>
            <person name="Kuo A."/>
            <person name="Marcet-Houben M."/>
            <person name="Polaino S."/>
            <person name="Salamov A."/>
            <person name="Villalobos J.M."/>
            <person name="Alvarez M.I."/>
            <person name="Avalos J."/>
            <person name="Benito E.P."/>
            <person name="Benoit I."/>
            <person name="Burger G."/>
            <person name="Camino L.P."/>
            <person name="Canovas D."/>
            <person name="Cerda-Olmedo E."/>
            <person name="Cheng J.-F."/>
            <person name="Dominguez A."/>
            <person name="Elias M."/>
            <person name="Eslava A.P."/>
            <person name="Glaser F."/>
            <person name="Grimwood J."/>
            <person name="Gutierrez G."/>
            <person name="Heitman J."/>
            <person name="Henrissat B."/>
            <person name="Iturriaga E.A."/>
            <person name="Lang B.F."/>
            <person name="Lavin J.L."/>
            <person name="Lee S."/>
            <person name="Li W."/>
            <person name="Lindquist E."/>
            <person name="Lopez-Garcia S."/>
            <person name="Luque E.M."/>
            <person name="Marcos A.T."/>
            <person name="Martin J."/>
            <person name="Mccluskey K."/>
            <person name="Medina H.R."/>
            <person name="Miralles-Duran A."/>
            <person name="Miyazaki A."/>
            <person name="Munoz-Torres E."/>
            <person name="Oguiza J.A."/>
            <person name="Ohm R."/>
            <person name="Olmedo M."/>
            <person name="Orejas M."/>
            <person name="Ortiz-Castellanos L."/>
            <person name="Pisabarro A.G."/>
            <person name="Rodriguez-Romero J."/>
            <person name="Ruiz-Herrera J."/>
            <person name="Ruiz-Vazquez R."/>
            <person name="Sanz C."/>
            <person name="Schackwitz W."/>
            <person name="Schmutz J."/>
            <person name="Shahriari M."/>
            <person name="Shelest E."/>
            <person name="Silva-Franco F."/>
            <person name="Soanes D."/>
            <person name="Syed K."/>
            <person name="Tagua V.G."/>
            <person name="Talbot N.J."/>
            <person name="Thon M."/>
            <person name="De Vries R.P."/>
            <person name="Wiebenga A."/>
            <person name="Yadav J.S."/>
            <person name="Braun E.L."/>
            <person name="Baker S."/>
            <person name="Garre V."/>
            <person name="Horwitz B."/>
            <person name="Torres-Martinez S."/>
            <person name="Idnurm A."/>
            <person name="Herrera-Estrella A."/>
            <person name="Gabaldon T."/>
            <person name="Grigoriev I.V."/>
        </authorList>
    </citation>
    <scope>NUCLEOTIDE SEQUENCE [LARGE SCALE GENOMIC DNA]</scope>
    <source>
        <strain evidence="1 2">CBS 277.49</strain>
    </source>
</reference>
<dbReference type="AlphaFoldDB" id="A0A168GKT8"/>
<dbReference type="InterPro" id="IPR001337">
    <property type="entry name" value="TMV-like_coat"/>
</dbReference>
<dbReference type="Proteomes" id="UP000077051">
    <property type="component" value="Unassembled WGS sequence"/>
</dbReference>
<dbReference type="VEuPathDB" id="FungiDB:MUCCIDRAFT_115860"/>
<evidence type="ECO:0000313" key="2">
    <source>
        <dbReference type="Proteomes" id="UP000077051"/>
    </source>
</evidence>
<protein>
    <submittedName>
        <fullName evidence="1">Uncharacterized protein</fullName>
    </submittedName>
</protein>
<organism evidence="1 2">
    <name type="scientific">Mucor lusitanicus CBS 277.49</name>
    <dbReference type="NCBI Taxonomy" id="747725"/>
    <lineage>
        <taxon>Eukaryota</taxon>
        <taxon>Fungi</taxon>
        <taxon>Fungi incertae sedis</taxon>
        <taxon>Mucoromycota</taxon>
        <taxon>Mucoromycotina</taxon>
        <taxon>Mucoromycetes</taxon>
        <taxon>Mucorales</taxon>
        <taxon>Mucorineae</taxon>
        <taxon>Mucoraceae</taxon>
        <taxon>Mucor</taxon>
    </lineage>
</organism>
<dbReference type="Pfam" id="PF00721">
    <property type="entry name" value="TMV_coat"/>
    <property type="match status" value="1"/>
</dbReference>